<dbReference type="EMBL" id="SIHI01000001">
    <property type="protein sequence ID" value="TWT57797.1"/>
    <property type="molecule type" value="Genomic_DNA"/>
</dbReference>
<dbReference type="GO" id="GO:0005886">
    <property type="term" value="C:plasma membrane"/>
    <property type="evidence" value="ECO:0007669"/>
    <property type="project" value="UniProtKB-SubCell"/>
</dbReference>
<evidence type="ECO:0000256" key="3">
    <source>
        <dbReference type="ARBA" id="ARBA00022448"/>
    </source>
</evidence>
<comment type="subcellular location">
    <subcellularLocation>
        <location evidence="1 8">Cell membrane</location>
        <topology evidence="1 8">Multi-pass membrane protein</topology>
    </subcellularLocation>
</comment>
<feature type="transmembrane region" description="Helical" evidence="8">
    <location>
        <begin position="228"/>
        <end position="249"/>
    </location>
</feature>
<evidence type="ECO:0000256" key="8">
    <source>
        <dbReference type="RuleBase" id="RU363041"/>
    </source>
</evidence>
<evidence type="ECO:0000256" key="4">
    <source>
        <dbReference type="ARBA" id="ARBA00022475"/>
    </source>
</evidence>
<feature type="transmembrane region" description="Helical" evidence="8">
    <location>
        <begin position="79"/>
        <end position="97"/>
    </location>
</feature>
<evidence type="ECO:0000256" key="5">
    <source>
        <dbReference type="ARBA" id="ARBA00022692"/>
    </source>
</evidence>
<protein>
    <recommendedName>
        <fullName evidence="8">Probable membrane transporter protein</fullName>
    </recommendedName>
</protein>
<evidence type="ECO:0000256" key="2">
    <source>
        <dbReference type="ARBA" id="ARBA00009142"/>
    </source>
</evidence>
<dbReference type="PANTHER" id="PTHR30269">
    <property type="entry name" value="TRANSMEMBRANE PROTEIN YFCA"/>
    <property type="match status" value="1"/>
</dbReference>
<dbReference type="InterPro" id="IPR052017">
    <property type="entry name" value="TSUP"/>
</dbReference>
<comment type="caution">
    <text evidence="9">The sequence shown here is derived from an EMBL/GenBank/DDBJ whole genome shotgun (WGS) entry which is preliminary data.</text>
</comment>
<reference evidence="9 10" key="1">
    <citation type="submission" date="2019-02" db="EMBL/GenBank/DDBJ databases">
        <title>Deep-cultivation of Planctomycetes and their phenomic and genomic characterization uncovers novel biology.</title>
        <authorList>
            <person name="Wiegand S."/>
            <person name="Jogler M."/>
            <person name="Boedeker C."/>
            <person name="Pinto D."/>
            <person name="Vollmers J."/>
            <person name="Rivas-Marin E."/>
            <person name="Kohn T."/>
            <person name="Peeters S.H."/>
            <person name="Heuer A."/>
            <person name="Rast P."/>
            <person name="Oberbeckmann S."/>
            <person name="Bunk B."/>
            <person name="Jeske O."/>
            <person name="Meyerdierks A."/>
            <person name="Storesund J.E."/>
            <person name="Kallscheuer N."/>
            <person name="Luecker S."/>
            <person name="Lage O.M."/>
            <person name="Pohl T."/>
            <person name="Merkel B.J."/>
            <person name="Hornburger P."/>
            <person name="Mueller R.-W."/>
            <person name="Bruemmer F."/>
            <person name="Labrenz M."/>
            <person name="Spormann A.M."/>
            <person name="Op Den Camp H."/>
            <person name="Overmann J."/>
            <person name="Amann R."/>
            <person name="Jetten M.S.M."/>
            <person name="Mascher T."/>
            <person name="Medema M.H."/>
            <person name="Devos D.P."/>
            <person name="Kaster A.-K."/>
            <person name="Ovreas L."/>
            <person name="Rohde M."/>
            <person name="Galperin M.Y."/>
            <person name="Jogler C."/>
        </authorList>
    </citation>
    <scope>NUCLEOTIDE SEQUENCE [LARGE SCALE GENOMIC DNA]</scope>
    <source>
        <strain evidence="9 10">KOR42</strain>
    </source>
</reference>
<evidence type="ECO:0000313" key="9">
    <source>
        <dbReference type="EMBL" id="TWT57797.1"/>
    </source>
</evidence>
<evidence type="ECO:0000256" key="6">
    <source>
        <dbReference type="ARBA" id="ARBA00022989"/>
    </source>
</evidence>
<accession>A0A5C5X3V0</accession>
<dbReference type="Proteomes" id="UP000317243">
    <property type="component" value="Unassembled WGS sequence"/>
</dbReference>
<dbReference type="Pfam" id="PF01925">
    <property type="entry name" value="TauE"/>
    <property type="match status" value="1"/>
</dbReference>
<evidence type="ECO:0000313" key="10">
    <source>
        <dbReference type="Proteomes" id="UP000317243"/>
    </source>
</evidence>
<keyword evidence="6 8" id="KW-1133">Transmembrane helix</keyword>
<keyword evidence="10" id="KW-1185">Reference proteome</keyword>
<dbReference type="InterPro" id="IPR002781">
    <property type="entry name" value="TM_pro_TauE-like"/>
</dbReference>
<keyword evidence="7 8" id="KW-0472">Membrane</keyword>
<keyword evidence="4 8" id="KW-1003">Cell membrane</keyword>
<feature type="transmembrane region" description="Helical" evidence="8">
    <location>
        <begin position="12"/>
        <end position="38"/>
    </location>
</feature>
<dbReference type="PANTHER" id="PTHR30269:SF37">
    <property type="entry name" value="MEMBRANE TRANSPORTER PROTEIN"/>
    <property type="match status" value="1"/>
</dbReference>
<dbReference type="OrthoDB" id="668749at2"/>
<feature type="transmembrane region" description="Helical" evidence="8">
    <location>
        <begin position="133"/>
        <end position="151"/>
    </location>
</feature>
<dbReference type="AlphaFoldDB" id="A0A5C5X3V0"/>
<organism evidence="9 10">
    <name type="scientific">Thalassoglobus neptunius</name>
    <dbReference type="NCBI Taxonomy" id="1938619"/>
    <lineage>
        <taxon>Bacteria</taxon>
        <taxon>Pseudomonadati</taxon>
        <taxon>Planctomycetota</taxon>
        <taxon>Planctomycetia</taxon>
        <taxon>Planctomycetales</taxon>
        <taxon>Planctomycetaceae</taxon>
        <taxon>Thalassoglobus</taxon>
    </lineage>
</organism>
<keyword evidence="3" id="KW-0813">Transport</keyword>
<feature type="transmembrane region" description="Helical" evidence="8">
    <location>
        <begin position="171"/>
        <end position="191"/>
    </location>
</feature>
<gene>
    <name evidence="9" type="ORF">KOR42_11640</name>
</gene>
<evidence type="ECO:0000256" key="7">
    <source>
        <dbReference type="ARBA" id="ARBA00023136"/>
    </source>
</evidence>
<sequence>MLAFTLTDGLSTVLICGIVFLAATVRSTIGFGEALIAMPLLGTLLPLHEAAPLVAMLSFLNGTGILVREWEHIRFRAALSFTLPAILTVPLGVWLLHSGDDRIAKTLLAVVILVFSIWTLKHSDGFRLKDDRWGPFVGLVAGFLGGAYNTSGPPIVMYGALRRWPPERFRAMLQSFFTVTSIWVLTMHFLSGSVTSSVLQYFVTSLPMVALAIWSGHRLARLISPSHFARIVHLVLILIAVLLLLNVALSSTSRSVPSAAEEVSSVMTVEAPSWNRSCLP</sequence>
<feature type="transmembrane region" description="Helical" evidence="8">
    <location>
        <begin position="198"/>
        <end position="216"/>
    </location>
</feature>
<name>A0A5C5X3V0_9PLAN</name>
<comment type="similarity">
    <text evidence="2 8">Belongs to the 4-toluene sulfonate uptake permease (TSUP) (TC 2.A.102) family.</text>
</comment>
<dbReference type="RefSeq" id="WP_146507751.1">
    <property type="nucleotide sequence ID" value="NZ_SIHI01000001.1"/>
</dbReference>
<evidence type="ECO:0000256" key="1">
    <source>
        <dbReference type="ARBA" id="ARBA00004651"/>
    </source>
</evidence>
<keyword evidence="5 8" id="KW-0812">Transmembrane</keyword>
<feature type="transmembrane region" description="Helical" evidence="8">
    <location>
        <begin position="103"/>
        <end position="121"/>
    </location>
</feature>
<feature type="transmembrane region" description="Helical" evidence="8">
    <location>
        <begin position="50"/>
        <end position="67"/>
    </location>
</feature>
<proteinExistence type="inferred from homology"/>